<protein>
    <submittedName>
        <fullName evidence="3">Helix-turn-helix domain-containing protein</fullName>
    </submittedName>
</protein>
<sequence length="78" mass="8152">MKSTPNQDPRLLRRKRVQAGLSQGDLAAQAEISQSYMSMLEAGRASASAPVLARIADALDCQIGDLMPPEPSVAGTAA</sequence>
<proteinExistence type="predicted"/>
<dbReference type="EMBL" id="JBJVNE010000040">
    <property type="protein sequence ID" value="MFM9653142.1"/>
    <property type="molecule type" value="Genomic_DNA"/>
</dbReference>
<dbReference type="PANTHER" id="PTHR46797">
    <property type="entry name" value="HTH-TYPE TRANSCRIPTIONAL REGULATOR"/>
    <property type="match status" value="1"/>
</dbReference>
<dbReference type="InterPro" id="IPR001387">
    <property type="entry name" value="Cro/C1-type_HTH"/>
</dbReference>
<gene>
    <name evidence="3" type="ORF">ACKI1S_44475</name>
</gene>
<evidence type="ECO:0000259" key="2">
    <source>
        <dbReference type="PROSITE" id="PS50943"/>
    </source>
</evidence>
<accession>A0ABW9IZ14</accession>
<dbReference type="RefSeq" id="WP_369278460.1">
    <property type="nucleotide sequence ID" value="NZ_JBJVMW010000042.1"/>
</dbReference>
<dbReference type="Pfam" id="PF13560">
    <property type="entry name" value="HTH_31"/>
    <property type="match status" value="1"/>
</dbReference>
<organism evidence="3 4">
    <name type="scientific">Streptomyces galilaeus</name>
    <dbReference type="NCBI Taxonomy" id="33899"/>
    <lineage>
        <taxon>Bacteria</taxon>
        <taxon>Bacillati</taxon>
        <taxon>Actinomycetota</taxon>
        <taxon>Actinomycetes</taxon>
        <taxon>Kitasatosporales</taxon>
        <taxon>Streptomycetaceae</taxon>
        <taxon>Streptomyces</taxon>
    </lineage>
</organism>
<dbReference type="CDD" id="cd00093">
    <property type="entry name" value="HTH_XRE"/>
    <property type="match status" value="1"/>
</dbReference>
<reference evidence="3 4" key="1">
    <citation type="submission" date="2024-12" db="EMBL/GenBank/DDBJ databases">
        <title>Forecasting of Potato common scab and diversities of Pathogenic streptomyces spp. in china.</title>
        <authorList>
            <person name="Handique U."/>
            <person name="Wu J."/>
        </authorList>
    </citation>
    <scope>NUCLEOTIDE SEQUENCE [LARGE SCALE GENOMIC DNA]</scope>
    <source>
        <strain evidence="3 4">ZRIMU1585</strain>
    </source>
</reference>
<dbReference type="InterPro" id="IPR050807">
    <property type="entry name" value="TransReg_Diox_bact_type"/>
</dbReference>
<dbReference type="Proteomes" id="UP001631993">
    <property type="component" value="Unassembled WGS sequence"/>
</dbReference>
<name>A0ABW9IZ14_STRGJ</name>
<comment type="caution">
    <text evidence="3">The sequence shown here is derived from an EMBL/GenBank/DDBJ whole genome shotgun (WGS) entry which is preliminary data.</text>
</comment>
<dbReference type="Gene3D" id="1.10.260.40">
    <property type="entry name" value="lambda repressor-like DNA-binding domains"/>
    <property type="match status" value="1"/>
</dbReference>
<dbReference type="PANTHER" id="PTHR46797:SF1">
    <property type="entry name" value="METHYLPHOSPHONATE SYNTHASE"/>
    <property type="match status" value="1"/>
</dbReference>
<dbReference type="SMART" id="SM00530">
    <property type="entry name" value="HTH_XRE"/>
    <property type="match status" value="1"/>
</dbReference>
<evidence type="ECO:0000313" key="3">
    <source>
        <dbReference type="EMBL" id="MFM9653142.1"/>
    </source>
</evidence>
<dbReference type="PROSITE" id="PS50943">
    <property type="entry name" value="HTH_CROC1"/>
    <property type="match status" value="1"/>
</dbReference>
<dbReference type="InterPro" id="IPR010982">
    <property type="entry name" value="Lambda_DNA-bd_dom_sf"/>
</dbReference>
<keyword evidence="4" id="KW-1185">Reference proteome</keyword>
<evidence type="ECO:0000313" key="4">
    <source>
        <dbReference type="Proteomes" id="UP001631993"/>
    </source>
</evidence>
<dbReference type="SUPFAM" id="SSF47413">
    <property type="entry name" value="lambda repressor-like DNA-binding domains"/>
    <property type="match status" value="1"/>
</dbReference>
<feature type="domain" description="HTH cro/C1-type" evidence="2">
    <location>
        <begin position="12"/>
        <end position="66"/>
    </location>
</feature>
<evidence type="ECO:0000256" key="1">
    <source>
        <dbReference type="ARBA" id="ARBA00023125"/>
    </source>
</evidence>
<keyword evidence="1" id="KW-0238">DNA-binding</keyword>